<evidence type="ECO:0000256" key="11">
    <source>
        <dbReference type="ARBA" id="ARBA00023150"/>
    </source>
</evidence>
<evidence type="ECO:0000256" key="4">
    <source>
        <dbReference type="ARBA" id="ARBA00010763"/>
    </source>
</evidence>
<keyword evidence="8 13" id="KW-0808">Transferase</keyword>
<evidence type="ECO:0000256" key="5">
    <source>
        <dbReference type="ARBA" id="ARBA00013269"/>
    </source>
</evidence>
<proteinExistence type="inferred from homology"/>
<dbReference type="GO" id="GO:0005829">
    <property type="term" value="C:cytosol"/>
    <property type="evidence" value="ECO:0007669"/>
    <property type="project" value="TreeGrafter"/>
</dbReference>
<dbReference type="InterPro" id="IPR036425">
    <property type="entry name" value="MoaB/Mog-like_dom_sf"/>
</dbReference>
<keyword evidence="9 13" id="KW-0479">Metal-binding</keyword>
<dbReference type="KEGG" id="tti:THITH_02085"/>
<keyword evidence="10 13" id="KW-0460">Magnesium</keyword>
<accession>W0DJU3</accession>
<comment type="cofactor">
    <cofactor evidence="1 13">
        <name>Mg(2+)</name>
        <dbReference type="ChEBI" id="CHEBI:18420"/>
    </cofactor>
</comment>
<dbReference type="OrthoDB" id="9804758at2"/>
<reference evidence="15 16" key="1">
    <citation type="submission" date="2013-12" db="EMBL/GenBank/DDBJ databases">
        <authorList>
            <consortium name="DOE Joint Genome Institute"/>
            <person name="Muyzer G."/>
            <person name="Huntemann M."/>
            <person name="Han J."/>
            <person name="Chen A."/>
            <person name="Kyrpides N."/>
            <person name="Mavromatis K."/>
            <person name="Markowitz V."/>
            <person name="Palaniappan K."/>
            <person name="Ivanova N."/>
            <person name="Schaumberg A."/>
            <person name="Pati A."/>
            <person name="Liolios K."/>
            <person name="Nordberg H.P."/>
            <person name="Cantor M.N."/>
            <person name="Hua S.X."/>
            <person name="Woyke T."/>
        </authorList>
    </citation>
    <scope>NUCLEOTIDE SEQUENCE [LARGE SCALE GENOMIC DNA]</scope>
    <source>
        <strain evidence="15 16">ARh 1</strain>
    </source>
</reference>
<evidence type="ECO:0000256" key="8">
    <source>
        <dbReference type="ARBA" id="ARBA00022679"/>
    </source>
</evidence>
<name>W0DJU3_9GAMM</name>
<dbReference type="STRING" id="713585.THITH_02085"/>
<dbReference type="UniPathway" id="UPA00344"/>
<dbReference type="NCBIfam" id="NF045515">
    <property type="entry name" value="Glp_gephyrin"/>
    <property type="match status" value="1"/>
</dbReference>
<evidence type="ECO:0000256" key="7">
    <source>
        <dbReference type="ARBA" id="ARBA00022505"/>
    </source>
</evidence>
<dbReference type="GO" id="GO:0061599">
    <property type="term" value="F:molybdopterin molybdotransferase activity"/>
    <property type="evidence" value="ECO:0007669"/>
    <property type="project" value="UniProtKB-UniRule"/>
</dbReference>
<dbReference type="CDD" id="cd00887">
    <property type="entry name" value="MoeA"/>
    <property type="match status" value="1"/>
</dbReference>
<evidence type="ECO:0000313" key="16">
    <source>
        <dbReference type="Proteomes" id="UP000005289"/>
    </source>
</evidence>
<dbReference type="SUPFAM" id="SSF63867">
    <property type="entry name" value="MoeA C-terminal domain-like"/>
    <property type="match status" value="1"/>
</dbReference>
<dbReference type="InterPro" id="IPR036688">
    <property type="entry name" value="MoeA_C_domain_IV_sf"/>
</dbReference>
<evidence type="ECO:0000256" key="1">
    <source>
        <dbReference type="ARBA" id="ARBA00001946"/>
    </source>
</evidence>
<comment type="catalytic activity">
    <reaction evidence="12">
        <text>adenylyl-molybdopterin + molybdate = Mo-molybdopterin + AMP + H(+)</text>
        <dbReference type="Rhea" id="RHEA:35047"/>
        <dbReference type="ChEBI" id="CHEBI:15378"/>
        <dbReference type="ChEBI" id="CHEBI:36264"/>
        <dbReference type="ChEBI" id="CHEBI:62727"/>
        <dbReference type="ChEBI" id="CHEBI:71302"/>
        <dbReference type="ChEBI" id="CHEBI:456215"/>
        <dbReference type="EC" id="2.10.1.1"/>
    </reaction>
</comment>
<dbReference type="InterPro" id="IPR038987">
    <property type="entry name" value="MoeA-like"/>
</dbReference>
<protein>
    <recommendedName>
        <fullName evidence="6 13">Molybdopterin molybdenumtransferase</fullName>
        <ecNumber evidence="5 13">2.10.1.1</ecNumber>
    </recommendedName>
</protein>
<dbReference type="InterPro" id="IPR005111">
    <property type="entry name" value="MoeA_C_domain_IV"/>
</dbReference>
<comment type="similarity">
    <text evidence="4 13">Belongs to the MoeA family.</text>
</comment>
<dbReference type="Gene3D" id="3.40.980.10">
    <property type="entry name" value="MoaB/Mog-like domain"/>
    <property type="match status" value="1"/>
</dbReference>
<comment type="function">
    <text evidence="2 13">Catalyzes the insertion of molybdate into adenylated molybdopterin with the concomitant release of AMP.</text>
</comment>
<dbReference type="SMART" id="SM00852">
    <property type="entry name" value="MoCF_biosynth"/>
    <property type="match status" value="1"/>
</dbReference>
<dbReference type="FunFam" id="2.170.190.11:FF:000004">
    <property type="entry name" value="Molybdopterin molybdenumtransferase"/>
    <property type="match status" value="1"/>
</dbReference>
<evidence type="ECO:0000256" key="10">
    <source>
        <dbReference type="ARBA" id="ARBA00022842"/>
    </source>
</evidence>
<keyword evidence="7 13" id="KW-0500">Molybdenum</keyword>
<dbReference type="RefSeq" id="WP_006746179.1">
    <property type="nucleotide sequence ID" value="NZ_CP007029.1"/>
</dbReference>
<evidence type="ECO:0000256" key="6">
    <source>
        <dbReference type="ARBA" id="ARBA00021108"/>
    </source>
</evidence>
<dbReference type="GO" id="GO:0046872">
    <property type="term" value="F:metal ion binding"/>
    <property type="evidence" value="ECO:0007669"/>
    <property type="project" value="UniProtKB-UniRule"/>
</dbReference>
<evidence type="ECO:0000313" key="15">
    <source>
        <dbReference type="EMBL" id="AHE97253.1"/>
    </source>
</evidence>
<evidence type="ECO:0000256" key="3">
    <source>
        <dbReference type="ARBA" id="ARBA00005046"/>
    </source>
</evidence>
<comment type="pathway">
    <text evidence="3 13">Cofactor biosynthesis; molybdopterin biosynthesis.</text>
</comment>
<dbReference type="Pfam" id="PF03454">
    <property type="entry name" value="MoeA_C"/>
    <property type="match status" value="1"/>
</dbReference>
<feature type="domain" description="MoaB/Mog" evidence="14">
    <location>
        <begin position="195"/>
        <end position="333"/>
    </location>
</feature>
<evidence type="ECO:0000256" key="12">
    <source>
        <dbReference type="ARBA" id="ARBA00047317"/>
    </source>
</evidence>
<evidence type="ECO:0000256" key="2">
    <source>
        <dbReference type="ARBA" id="ARBA00002901"/>
    </source>
</evidence>
<dbReference type="PROSITE" id="PS01079">
    <property type="entry name" value="MOCF_BIOSYNTHESIS_2"/>
    <property type="match status" value="1"/>
</dbReference>
<dbReference type="Proteomes" id="UP000005289">
    <property type="component" value="Chromosome"/>
</dbReference>
<dbReference type="EMBL" id="CP007029">
    <property type="protein sequence ID" value="AHE97253.1"/>
    <property type="molecule type" value="Genomic_DNA"/>
</dbReference>
<dbReference type="PANTHER" id="PTHR10192">
    <property type="entry name" value="MOLYBDOPTERIN BIOSYNTHESIS PROTEIN"/>
    <property type="match status" value="1"/>
</dbReference>
<sequence>MTSESSSPSQGAGTRQEGLLHANEALRRILDRCSVIRETERLPLDCALGHVLADDVIAPRDVPPRDNSAMDGYALRAADLPPSGSGVLRLTGRVLAGDPAGSVVAPGECVRIMTGAPIPDGADTVVMREQADEADDFVRIGPGHRPGANIRRRGEDLRVGEGVLARGRRLRPADLGLIASLGLPAVRAFRRPRVALFSTGDELCALGDSPRSGQIFDSNRYSLRGLLEGLGTEIQDLGILPDDPEQLRSTLRESARSADVVLSSGGVSVGDADHVTQVLAELGQVAFWKIAIKPGRPLAFGTLGDRTLFFGLPGNPVAAMVTFIRFVRPALHRIAGQGPEEPLTFEVPCLDALHKAPGRSEFQRGILQRDGSGRLCVGVTGGQGSGMLHSMSQANCLIVLEHDRGPVAAGETVTVQPLPGAW</sequence>
<dbReference type="SUPFAM" id="SSF63882">
    <property type="entry name" value="MoeA N-terminal region -like"/>
    <property type="match status" value="1"/>
</dbReference>
<gene>
    <name evidence="15" type="ORF">THITH_02085</name>
</gene>
<dbReference type="HOGENOM" id="CLU_010186_7_0_6"/>
<dbReference type="InterPro" id="IPR008284">
    <property type="entry name" value="MoCF_biosynth_CS"/>
</dbReference>
<evidence type="ECO:0000259" key="14">
    <source>
        <dbReference type="SMART" id="SM00852"/>
    </source>
</evidence>
<dbReference type="NCBIfam" id="TIGR00177">
    <property type="entry name" value="molyb_syn"/>
    <property type="match status" value="1"/>
</dbReference>
<dbReference type="Gene3D" id="2.40.340.10">
    <property type="entry name" value="MoeA, C-terminal, domain IV"/>
    <property type="match status" value="1"/>
</dbReference>
<dbReference type="Pfam" id="PF03453">
    <property type="entry name" value="MoeA_N"/>
    <property type="match status" value="1"/>
</dbReference>
<dbReference type="InterPro" id="IPR005110">
    <property type="entry name" value="MoeA_linker/N"/>
</dbReference>
<dbReference type="AlphaFoldDB" id="W0DJU3"/>
<keyword evidence="16" id="KW-1185">Reference proteome</keyword>
<keyword evidence="11 13" id="KW-0501">Molybdenum cofactor biosynthesis</keyword>
<dbReference type="Pfam" id="PF00994">
    <property type="entry name" value="MoCF_biosynth"/>
    <property type="match status" value="1"/>
</dbReference>
<dbReference type="InterPro" id="IPR036135">
    <property type="entry name" value="MoeA_linker/N_sf"/>
</dbReference>
<dbReference type="Gene3D" id="2.170.190.11">
    <property type="entry name" value="Molybdopterin biosynthesis moea protein, domain 3"/>
    <property type="match status" value="1"/>
</dbReference>
<dbReference type="Gene3D" id="3.90.105.10">
    <property type="entry name" value="Molybdopterin biosynthesis moea protein, domain 2"/>
    <property type="match status" value="1"/>
</dbReference>
<evidence type="ECO:0000256" key="9">
    <source>
        <dbReference type="ARBA" id="ARBA00022723"/>
    </source>
</evidence>
<dbReference type="FunFam" id="2.40.340.10:FF:000003">
    <property type="entry name" value="Molybdopterin molybdenumtransferase"/>
    <property type="match status" value="1"/>
</dbReference>
<dbReference type="GO" id="GO:0006777">
    <property type="term" value="P:Mo-molybdopterin cofactor biosynthetic process"/>
    <property type="evidence" value="ECO:0007669"/>
    <property type="project" value="UniProtKB-UniRule"/>
</dbReference>
<organism evidence="15 16">
    <name type="scientific">Thioalkalivibrio paradoxus ARh 1</name>
    <dbReference type="NCBI Taxonomy" id="713585"/>
    <lineage>
        <taxon>Bacteria</taxon>
        <taxon>Pseudomonadati</taxon>
        <taxon>Pseudomonadota</taxon>
        <taxon>Gammaproteobacteria</taxon>
        <taxon>Chromatiales</taxon>
        <taxon>Ectothiorhodospiraceae</taxon>
        <taxon>Thioalkalivibrio</taxon>
    </lineage>
</organism>
<dbReference type="FunFam" id="3.40.980.10:FF:000004">
    <property type="entry name" value="Molybdopterin molybdenumtransferase"/>
    <property type="match status" value="1"/>
</dbReference>
<dbReference type="EC" id="2.10.1.1" evidence="5 13"/>
<dbReference type="PANTHER" id="PTHR10192:SF5">
    <property type="entry name" value="GEPHYRIN"/>
    <property type="match status" value="1"/>
</dbReference>
<evidence type="ECO:0000256" key="13">
    <source>
        <dbReference type="RuleBase" id="RU365090"/>
    </source>
</evidence>
<dbReference type="SUPFAM" id="SSF53218">
    <property type="entry name" value="Molybdenum cofactor biosynthesis proteins"/>
    <property type="match status" value="1"/>
</dbReference>
<dbReference type="InterPro" id="IPR001453">
    <property type="entry name" value="MoaB/Mog_dom"/>
</dbReference>